<accession>A0A821SCD9</accession>
<feature type="binding site" evidence="2">
    <location>
        <position position="123"/>
    </location>
    <ligand>
        <name>a divalent metal cation</name>
        <dbReference type="ChEBI" id="CHEBI:60240"/>
        <label>1</label>
    </ligand>
</feature>
<feature type="binding site" evidence="2">
    <location>
        <position position="158"/>
    </location>
    <ligand>
        <name>a divalent metal cation</name>
        <dbReference type="ChEBI" id="CHEBI:60240"/>
        <label>2</label>
    </ligand>
</feature>
<dbReference type="Proteomes" id="UP000663869">
    <property type="component" value="Unassembled WGS sequence"/>
</dbReference>
<dbReference type="InterPro" id="IPR032466">
    <property type="entry name" value="Metal_Hydrolase"/>
</dbReference>
<evidence type="ECO:0000256" key="1">
    <source>
        <dbReference type="ARBA" id="ARBA00009275"/>
    </source>
</evidence>
<evidence type="ECO:0000313" key="4">
    <source>
        <dbReference type="EMBL" id="CAF3597043.1"/>
    </source>
</evidence>
<dbReference type="Proteomes" id="UP000663872">
    <property type="component" value="Unassembled WGS sequence"/>
</dbReference>
<dbReference type="AlphaFoldDB" id="A0A821SCD9"/>
<feature type="binding site" evidence="2">
    <location>
        <position position="31"/>
    </location>
    <ligand>
        <name>a divalent metal cation</name>
        <dbReference type="ChEBI" id="CHEBI:60240"/>
        <label>1</label>
    </ligand>
</feature>
<gene>
    <name evidence="4" type="ORF">FME351_LOCUS21754</name>
    <name evidence="3" type="ORF">GRG538_LOCUS16183</name>
    <name evidence="6" type="ORF">QYT958_LOCUS27559</name>
    <name evidence="5" type="ORF">TSG867_LOCUS32476</name>
</gene>
<evidence type="ECO:0000313" key="6">
    <source>
        <dbReference type="EMBL" id="CAF4856213.1"/>
    </source>
</evidence>
<protein>
    <submittedName>
        <fullName evidence="6">Uncharacterized protein</fullName>
    </submittedName>
</protein>
<dbReference type="PIRSF" id="PIRSF005902">
    <property type="entry name" value="DNase_TatD"/>
    <property type="match status" value="1"/>
</dbReference>
<dbReference type="SUPFAM" id="SSF51556">
    <property type="entry name" value="Metallo-dependent hydrolases"/>
    <property type="match status" value="1"/>
</dbReference>
<dbReference type="Gene3D" id="3.20.20.140">
    <property type="entry name" value="Metal-dependent hydrolases"/>
    <property type="match status" value="1"/>
</dbReference>
<proteinExistence type="inferred from homology"/>
<dbReference type="GO" id="GO:0046872">
    <property type="term" value="F:metal ion binding"/>
    <property type="evidence" value="ECO:0007669"/>
    <property type="project" value="UniProtKB-KW"/>
</dbReference>
<feature type="binding site" evidence="2">
    <location>
        <position position="245"/>
    </location>
    <ligand>
        <name>a divalent metal cation</name>
        <dbReference type="ChEBI" id="CHEBI:60240"/>
        <label>1</label>
    </ligand>
</feature>
<organism evidence="6 7">
    <name type="scientific">Rotaria socialis</name>
    <dbReference type="NCBI Taxonomy" id="392032"/>
    <lineage>
        <taxon>Eukaryota</taxon>
        <taxon>Metazoa</taxon>
        <taxon>Spiralia</taxon>
        <taxon>Gnathifera</taxon>
        <taxon>Rotifera</taxon>
        <taxon>Eurotatoria</taxon>
        <taxon>Bdelloidea</taxon>
        <taxon>Philodinida</taxon>
        <taxon>Philodinidae</taxon>
        <taxon>Rotaria</taxon>
    </lineage>
</organism>
<evidence type="ECO:0000313" key="3">
    <source>
        <dbReference type="EMBL" id="CAF3478670.1"/>
    </source>
</evidence>
<dbReference type="EMBL" id="CAJNYU010002730">
    <property type="protein sequence ID" value="CAF3597043.1"/>
    <property type="molecule type" value="Genomic_DNA"/>
</dbReference>
<dbReference type="InterPro" id="IPR001130">
    <property type="entry name" value="TatD-like"/>
</dbReference>
<comment type="caution">
    <text evidence="6">The sequence shown here is derived from an EMBL/GenBank/DDBJ whole genome shotgun (WGS) entry which is preliminary data.</text>
</comment>
<dbReference type="GO" id="GO:0016788">
    <property type="term" value="F:hydrolase activity, acting on ester bonds"/>
    <property type="evidence" value="ECO:0007669"/>
    <property type="project" value="InterPro"/>
</dbReference>
<evidence type="ECO:0000256" key="2">
    <source>
        <dbReference type="PIRSR" id="PIRSR005902-1"/>
    </source>
</evidence>
<sequence>MTAICENSLYNVCSCKTKYHLPITLPLYDGHCHVDLFFKYGLNENDFNLQLSYGRKIILIDNRHQHYRWFANYEIQSPNVKIFTTYGIHPKYLPSDPQSVLQQLDNIFKNKFQLTTTTVGIGECGLDDTSNCSYDFQLFIFKYQLKLAAEMKLPIVLHGRGVNSFEPMLRELKLHLNDTHKIHWHCINSKTNLNVISNFLNYFKNSFIGLNGSITTPNDIDSQKNFNNWLLTQHDILARIIIETDFPFLRPSTLETDRYNPISGITTAAQHIVNILRIKKLYATKIIDRSNNNIRRMYCID</sequence>
<comment type="similarity">
    <text evidence="1">Belongs to the metallo-dependent hydrolases superfamily. TatD-type hydrolase family.</text>
</comment>
<evidence type="ECO:0000313" key="5">
    <source>
        <dbReference type="EMBL" id="CAF4683002.1"/>
    </source>
</evidence>
<evidence type="ECO:0000313" key="7">
    <source>
        <dbReference type="Proteomes" id="UP000663848"/>
    </source>
</evidence>
<feature type="binding site" evidence="2">
    <location>
        <position position="33"/>
    </location>
    <ligand>
        <name>a divalent metal cation</name>
        <dbReference type="ChEBI" id="CHEBI:60240"/>
        <label>1</label>
    </ligand>
</feature>
<dbReference type="EMBL" id="CAJOBR010007064">
    <property type="protein sequence ID" value="CAF4856213.1"/>
    <property type="molecule type" value="Genomic_DNA"/>
</dbReference>
<dbReference type="PANTHER" id="PTHR46124:SF2">
    <property type="entry name" value="D-AMINOACYL-TRNA DEACYLASE"/>
    <property type="match status" value="1"/>
</dbReference>
<feature type="binding site" evidence="2">
    <location>
        <position position="185"/>
    </location>
    <ligand>
        <name>a divalent metal cation</name>
        <dbReference type="ChEBI" id="CHEBI:60240"/>
        <label>2</label>
    </ligand>
</feature>
<dbReference type="EMBL" id="CAJNYT010002592">
    <property type="protein sequence ID" value="CAF3478670.1"/>
    <property type="molecule type" value="Genomic_DNA"/>
</dbReference>
<dbReference type="Pfam" id="PF01026">
    <property type="entry name" value="TatD_DNase"/>
    <property type="match status" value="1"/>
</dbReference>
<dbReference type="Proteomes" id="UP000663862">
    <property type="component" value="Unassembled WGS sequence"/>
</dbReference>
<reference evidence="6" key="1">
    <citation type="submission" date="2021-02" db="EMBL/GenBank/DDBJ databases">
        <authorList>
            <person name="Nowell W R."/>
        </authorList>
    </citation>
    <scope>NUCLEOTIDE SEQUENCE</scope>
</reference>
<dbReference type="Proteomes" id="UP000663848">
    <property type="component" value="Unassembled WGS sequence"/>
</dbReference>
<name>A0A821SCD9_9BILA</name>
<dbReference type="EMBL" id="CAJOBQ010007473">
    <property type="protein sequence ID" value="CAF4683002.1"/>
    <property type="molecule type" value="Genomic_DNA"/>
</dbReference>
<keyword evidence="2" id="KW-0479">Metal-binding</keyword>
<dbReference type="PANTHER" id="PTHR46124">
    <property type="entry name" value="D-AMINOACYL-TRNA DEACYLASE"/>
    <property type="match status" value="1"/>
</dbReference>